<dbReference type="KEGG" id="salo:EF888_00455"/>
<dbReference type="AlphaFoldDB" id="A0A316G7S3"/>
<dbReference type="OrthoDB" id="7838347at2"/>
<name>A0A316G7S3_9RHOB</name>
<evidence type="ECO:0000313" key="2">
    <source>
        <dbReference type="EMBL" id="PWK56682.1"/>
    </source>
</evidence>
<evidence type="ECO:0000313" key="3">
    <source>
        <dbReference type="Proteomes" id="UP000245390"/>
    </source>
</evidence>
<accession>A0A316G7S3</accession>
<keyword evidence="3" id="KW-1185">Reference proteome</keyword>
<comment type="caution">
    <text evidence="2">The sequence shown here is derived from an EMBL/GenBank/DDBJ whole genome shotgun (WGS) entry which is preliminary data.</text>
</comment>
<feature type="domain" description="DUF6473" evidence="1">
    <location>
        <begin position="8"/>
        <end position="273"/>
    </location>
</feature>
<dbReference type="InterPro" id="IPR045524">
    <property type="entry name" value="DUF6473"/>
</dbReference>
<dbReference type="EMBL" id="QGGV01000004">
    <property type="protein sequence ID" value="PWK56682.1"/>
    <property type="molecule type" value="Genomic_DNA"/>
</dbReference>
<organism evidence="2 3">
    <name type="scientific">Silicimonas algicola</name>
    <dbReference type="NCBI Taxonomy" id="1826607"/>
    <lineage>
        <taxon>Bacteria</taxon>
        <taxon>Pseudomonadati</taxon>
        <taxon>Pseudomonadota</taxon>
        <taxon>Alphaproteobacteria</taxon>
        <taxon>Rhodobacterales</taxon>
        <taxon>Paracoccaceae</taxon>
    </lineage>
</organism>
<proteinExistence type="predicted"/>
<sequence>MADETEKIADPLDYGWCRYDGTRLRFRGPLCCLDRPYVAVLGGTETFGRYVEHPYPSLLSDWLGTQVLNLGVSQAGLSLFAQERWLLDAAAQAEVTVLQVLGAQNMSNRLYSVHTRRNDRFLAVSPPLREMFPDVDFSEINFTGHLLTTLHSRSPAAFDAVVQELKWAWVQRMRRIVQTIGTKVILLWMSDRRPEEPGRLSDGIEPAFVDRAMLDALTPDIAGLVEVVAEDTSPRARMVGKLFRAVETDAALALPGGAQHSAAAERLAEEIARVRNSPGPRQTRTRSTA</sequence>
<reference evidence="2 3" key="1">
    <citation type="submission" date="2018-05" db="EMBL/GenBank/DDBJ databases">
        <title>Genomic Encyclopedia of Type Strains, Phase IV (KMG-IV): sequencing the most valuable type-strain genomes for metagenomic binning, comparative biology and taxonomic classification.</title>
        <authorList>
            <person name="Goeker M."/>
        </authorList>
    </citation>
    <scope>NUCLEOTIDE SEQUENCE [LARGE SCALE GENOMIC DNA]</scope>
    <source>
        <strain evidence="2 3">DSM 103371</strain>
    </source>
</reference>
<protein>
    <recommendedName>
        <fullName evidence="1">DUF6473 domain-containing protein</fullName>
    </recommendedName>
</protein>
<dbReference type="Proteomes" id="UP000245390">
    <property type="component" value="Unassembled WGS sequence"/>
</dbReference>
<dbReference type="RefSeq" id="WP_126918445.1">
    <property type="nucleotide sequence ID" value="NZ_CP034588.1"/>
</dbReference>
<evidence type="ECO:0000259" key="1">
    <source>
        <dbReference type="Pfam" id="PF20078"/>
    </source>
</evidence>
<dbReference type="Pfam" id="PF20078">
    <property type="entry name" value="DUF6473"/>
    <property type="match status" value="1"/>
</dbReference>
<gene>
    <name evidence="2" type="ORF">C8D95_104356</name>
</gene>